<protein>
    <submittedName>
        <fullName evidence="4">Insulin-like growth factor 2 mRNA-binding protein 3-B</fullName>
    </submittedName>
</protein>
<evidence type="ECO:0000313" key="4">
    <source>
        <dbReference type="EMBL" id="CAI7988515.1"/>
    </source>
</evidence>
<dbReference type="PANTHER" id="PTHR10288">
    <property type="entry name" value="KH DOMAIN CONTAINING RNA BINDING PROTEIN"/>
    <property type="match status" value="1"/>
</dbReference>
<dbReference type="CDD" id="cd01670">
    <property type="entry name" value="Death"/>
    <property type="match status" value="1"/>
</dbReference>
<evidence type="ECO:0000313" key="5">
    <source>
        <dbReference type="Proteomes" id="UP001174909"/>
    </source>
</evidence>
<gene>
    <name evidence="4" type="ORF">GBAR_LOCUS3</name>
</gene>
<dbReference type="InterPro" id="IPR004088">
    <property type="entry name" value="KH_dom_type_1"/>
</dbReference>
<dbReference type="CDD" id="cd00267">
    <property type="entry name" value="ABC_ATPase"/>
    <property type="match status" value="1"/>
</dbReference>
<dbReference type="SMART" id="SM00322">
    <property type="entry name" value="KH"/>
    <property type="match status" value="2"/>
</dbReference>
<dbReference type="GO" id="GO:0007165">
    <property type="term" value="P:signal transduction"/>
    <property type="evidence" value="ECO:0007669"/>
    <property type="project" value="InterPro"/>
</dbReference>
<accession>A0AA35QRS0</accession>
<dbReference type="SUPFAM" id="SSF54791">
    <property type="entry name" value="Eukaryotic type KH-domain (KH-domain type I)"/>
    <property type="match status" value="2"/>
</dbReference>
<keyword evidence="1" id="KW-0677">Repeat</keyword>
<dbReference type="Pfam" id="PF00013">
    <property type="entry name" value="KH_1"/>
    <property type="match status" value="2"/>
</dbReference>
<dbReference type="InterPro" id="IPR027417">
    <property type="entry name" value="P-loop_NTPase"/>
</dbReference>
<name>A0AA35QRS0_GEOBA</name>
<dbReference type="InterPro" id="IPR000488">
    <property type="entry name" value="Death_dom"/>
</dbReference>
<dbReference type="CDD" id="cd00105">
    <property type="entry name" value="KH-I"/>
    <property type="match status" value="2"/>
</dbReference>
<comment type="caution">
    <text evidence="4">The sequence shown here is derived from an EMBL/GenBank/DDBJ whole genome shotgun (WGS) entry which is preliminary data.</text>
</comment>
<dbReference type="GO" id="GO:0003723">
    <property type="term" value="F:RNA binding"/>
    <property type="evidence" value="ECO:0007669"/>
    <property type="project" value="UniProtKB-UniRule"/>
</dbReference>
<dbReference type="Gene3D" id="3.30.1370.10">
    <property type="entry name" value="K Homology domain, type 1"/>
    <property type="match status" value="2"/>
</dbReference>
<keyword evidence="2" id="KW-0694">RNA-binding</keyword>
<dbReference type="EMBL" id="CASHTH010000001">
    <property type="protein sequence ID" value="CAI7988515.1"/>
    <property type="molecule type" value="Genomic_DNA"/>
</dbReference>
<sequence>MAEMSAGENQLARVIRELKELIGGKWKAVARELEFSTTDIDAIVCRDEHDLKEQIHRFFEQWKMREGRGASVQKLIEAVRAAGLRTILDDLQRALPDGREIGCLAFECPGDVAGFVIGRDGKNRRVVESKTDTRIRVEKKEVDTAANTRVVIMGEKENCKKALFLIVQNLRRKTALHTATTETIDIPSQHCGRVIGRKGANVRAIENLTGTRINIEQLKGLDVFLNFEAVAKCKITGSAEQIEKAKEMVRKSVEGSDIAGAAFIAAFMLKFMKEMGAEGYTFGNGMPDVPVLDIPVGTTDESPVAMTDERAQQIIDKAMESGSLQQRNVVGVITGLMGAGKTTLLFHLFGLAPPDLYTSTGVTERSFRGLLRHIMHLVGGAWKRLSYENIREFLAPLIQVGMKEDNVHHLAVSIMHAVAESSPTTLQESQTCQKMIPLVKSATGVDRSLVLELVHMIDTGGQPELMEVMPSLVHHANLGIVVVSLERGLNEHPEVHYHEKGKMFSA</sequence>
<reference evidence="4" key="1">
    <citation type="submission" date="2023-03" db="EMBL/GenBank/DDBJ databases">
        <authorList>
            <person name="Steffen K."/>
            <person name="Cardenas P."/>
        </authorList>
    </citation>
    <scope>NUCLEOTIDE SEQUENCE</scope>
</reference>
<keyword evidence="5" id="KW-1185">Reference proteome</keyword>
<proteinExistence type="predicted"/>
<dbReference type="Gene3D" id="1.10.533.10">
    <property type="entry name" value="Death Domain, Fas"/>
    <property type="match status" value="1"/>
</dbReference>
<dbReference type="PROSITE" id="PS50084">
    <property type="entry name" value="KH_TYPE_1"/>
    <property type="match status" value="2"/>
</dbReference>
<dbReference type="InterPro" id="IPR011029">
    <property type="entry name" value="DEATH-like_dom_sf"/>
</dbReference>
<dbReference type="SUPFAM" id="SSF52540">
    <property type="entry name" value="P-loop containing nucleoside triphosphate hydrolases"/>
    <property type="match status" value="1"/>
</dbReference>
<dbReference type="AlphaFoldDB" id="A0AA35QRS0"/>
<dbReference type="Proteomes" id="UP001174909">
    <property type="component" value="Unassembled WGS sequence"/>
</dbReference>
<dbReference type="Pfam" id="PF00531">
    <property type="entry name" value="Death"/>
    <property type="match status" value="1"/>
</dbReference>
<dbReference type="SUPFAM" id="SSF47986">
    <property type="entry name" value="DEATH domain"/>
    <property type="match status" value="1"/>
</dbReference>
<organism evidence="4 5">
    <name type="scientific">Geodia barretti</name>
    <name type="common">Barrett's horny sponge</name>
    <dbReference type="NCBI Taxonomy" id="519541"/>
    <lineage>
        <taxon>Eukaryota</taxon>
        <taxon>Metazoa</taxon>
        <taxon>Porifera</taxon>
        <taxon>Demospongiae</taxon>
        <taxon>Heteroscleromorpha</taxon>
        <taxon>Tetractinellida</taxon>
        <taxon>Astrophorina</taxon>
        <taxon>Geodiidae</taxon>
        <taxon>Geodia</taxon>
    </lineage>
</organism>
<dbReference type="InterPro" id="IPR004087">
    <property type="entry name" value="KH_dom"/>
</dbReference>
<evidence type="ECO:0000256" key="2">
    <source>
        <dbReference type="PROSITE-ProRule" id="PRU00117"/>
    </source>
</evidence>
<dbReference type="SMART" id="SM00005">
    <property type="entry name" value="DEATH"/>
    <property type="match status" value="1"/>
</dbReference>
<evidence type="ECO:0000256" key="1">
    <source>
        <dbReference type="ARBA" id="ARBA00022737"/>
    </source>
</evidence>
<dbReference type="PROSITE" id="PS50017">
    <property type="entry name" value="DEATH_DOMAIN"/>
    <property type="match status" value="1"/>
</dbReference>
<feature type="domain" description="Death" evidence="3">
    <location>
        <begin position="11"/>
        <end position="95"/>
    </location>
</feature>
<dbReference type="InterPro" id="IPR036612">
    <property type="entry name" value="KH_dom_type_1_sf"/>
</dbReference>
<evidence type="ECO:0000259" key="3">
    <source>
        <dbReference type="PROSITE" id="PS50017"/>
    </source>
</evidence>